<dbReference type="PANTHER" id="PTHR39474">
    <property type="entry name" value="UNNAMED PRODUCT"/>
    <property type="match status" value="1"/>
</dbReference>
<protein>
    <submittedName>
        <fullName evidence="3">Uncharacterized protein</fullName>
    </submittedName>
</protein>
<feature type="region of interest" description="Disordered" evidence="1">
    <location>
        <begin position="83"/>
        <end position="114"/>
    </location>
</feature>
<feature type="chain" id="PRO_5013187147" evidence="2">
    <location>
        <begin position="27"/>
        <end position="114"/>
    </location>
</feature>
<keyword evidence="2" id="KW-0732">Signal</keyword>
<accession>A0A1Y5IGD5</accession>
<evidence type="ECO:0000313" key="3">
    <source>
        <dbReference type="EMBL" id="OUS46182.1"/>
    </source>
</evidence>
<organism evidence="3">
    <name type="scientific">Ostreococcus tauri</name>
    <name type="common">Marine green alga</name>
    <dbReference type="NCBI Taxonomy" id="70448"/>
    <lineage>
        <taxon>Eukaryota</taxon>
        <taxon>Viridiplantae</taxon>
        <taxon>Chlorophyta</taxon>
        <taxon>Mamiellophyceae</taxon>
        <taxon>Mamiellales</taxon>
        <taxon>Bathycoccaceae</taxon>
        <taxon>Ostreococcus</taxon>
    </lineage>
</organism>
<dbReference type="EMBL" id="KZ155784">
    <property type="protein sequence ID" value="OUS46182.1"/>
    <property type="molecule type" value="Genomic_DNA"/>
</dbReference>
<dbReference type="Proteomes" id="UP000195557">
    <property type="component" value="Unassembled WGS sequence"/>
</dbReference>
<dbReference type="AlphaFoldDB" id="A0A1Y5IGD5"/>
<proteinExistence type="predicted"/>
<sequence length="114" mass="12742">MRGRASVITALVVCAVCPFFARVVDAALDESAASALPAETLDDGAPVRRIKFGERVQVDDVIGPVVINADCTTSYIENWKEMTTRERETTRRRLGERNRERHAECARKHENGEL</sequence>
<gene>
    <name evidence="3" type="ORF">BE221DRAFT_192162</name>
</gene>
<dbReference type="PANTHER" id="PTHR39474:SF1">
    <property type="entry name" value="FUNGAL SPECIFIC TRANSCRIPTION FACTOR"/>
    <property type="match status" value="1"/>
</dbReference>
<evidence type="ECO:0000256" key="1">
    <source>
        <dbReference type="SAM" id="MobiDB-lite"/>
    </source>
</evidence>
<reference evidence="3" key="1">
    <citation type="submission" date="2017-04" db="EMBL/GenBank/DDBJ databases">
        <title>Population genomics of picophytoplankton unveils novel chromosome hypervariability.</title>
        <authorList>
            <consortium name="DOE Joint Genome Institute"/>
            <person name="Blanc-Mathieu R."/>
            <person name="Krasovec M."/>
            <person name="Hebrard M."/>
            <person name="Yau S."/>
            <person name="Desgranges E."/>
            <person name="Martin J."/>
            <person name="Schackwitz W."/>
            <person name="Kuo A."/>
            <person name="Salin G."/>
            <person name="Donnadieu C."/>
            <person name="Desdevises Y."/>
            <person name="Sanchez-Ferandin S."/>
            <person name="Moreau H."/>
            <person name="Rivals E."/>
            <person name="Grigoriev I.V."/>
            <person name="Grimsley N."/>
            <person name="Eyre-Walker A."/>
            <person name="Piganeau G."/>
        </authorList>
    </citation>
    <scope>NUCLEOTIDE SEQUENCE [LARGE SCALE GENOMIC DNA]</scope>
    <source>
        <strain evidence="3">RCC 1115</strain>
    </source>
</reference>
<feature type="signal peptide" evidence="2">
    <location>
        <begin position="1"/>
        <end position="26"/>
    </location>
</feature>
<evidence type="ECO:0000256" key="2">
    <source>
        <dbReference type="SAM" id="SignalP"/>
    </source>
</evidence>
<name>A0A1Y5IGD5_OSTTA</name>